<sequence length="277" mass="32145">MGIWSIPGFTMGRRLNWWYEVMGIADYQRVRKGKFATKMMNMGFGYADVDYENTNLKRIASMITPDWHTYETYCLQMYDYITRDVDVKGKRMVEVGCGRGGGAYYVASSRKPLRYSALDFSPQNLKLARARFSNVQCLEFKESNAMDLPFDANSIDLVLNVESSHCYPDIARFYSEVHRILCPGGFFLYADLYSPDKVPGLQQKIQDAGFTIVKQEDMTVNVALAIRRYGASMVEIIDDDYGPYIRRFARKWMGDYEANAQYFEKRETVYFLMVLQK</sequence>
<reference evidence="2" key="1">
    <citation type="submission" date="2021-01" db="EMBL/GenBank/DDBJ databases">
        <authorList>
            <person name="Corre E."/>
            <person name="Pelletier E."/>
            <person name="Niang G."/>
            <person name="Scheremetjew M."/>
            <person name="Finn R."/>
            <person name="Kale V."/>
            <person name="Holt S."/>
            <person name="Cochrane G."/>
            <person name="Meng A."/>
            <person name="Brown T."/>
            <person name="Cohen L."/>
        </authorList>
    </citation>
    <scope>NUCLEOTIDE SEQUENCE</scope>
    <source>
        <strain evidence="2">CCMP1594</strain>
    </source>
</reference>
<dbReference type="SUPFAM" id="SSF53335">
    <property type="entry name" value="S-adenosyl-L-methionine-dependent methyltransferases"/>
    <property type="match status" value="1"/>
</dbReference>
<organism evidence="2">
    <name type="scientific">Eutreptiella gymnastica</name>
    <dbReference type="NCBI Taxonomy" id="73025"/>
    <lineage>
        <taxon>Eukaryota</taxon>
        <taxon>Discoba</taxon>
        <taxon>Euglenozoa</taxon>
        <taxon>Euglenida</taxon>
        <taxon>Spirocuta</taxon>
        <taxon>Euglenophyceae</taxon>
        <taxon>Eutreptiales</taxon>
        <taxon>Eutreptiaceae</taxon>
        <taxon>Eutreptiella</taxon>
    </lineage>
</organism>
<dbReference type="CDD" id="cd02440">
    <property type="entry name" value="AdoMet_MTases"/>
    <property type="match status" value="1"/>
</dbReference>
<name>A0A7S4G0T2_9EUGL</name>
<protein>
    <recommendedName>
        <fullName evidence="1">Methyltransferase type 11 domain-containing protein</fullName>
    </recommendedName>
</protein>
<dbReference type="GO" id="GO:0008757">
    <property type="term" value="F:S-adenosylmethionine-dependent methyltransferase activity"/>
    <property type="evidence" value="ECO:0007669"/>
    <property type="project" value="InterPro"/>
</dbReference>
<evidence type="ECO:0000259" key="1">
    <source>
        <dbReference type="Pfam" id="PF08241"/>
    </source>
</evidence>
<dbReference type="Pfam" id="PF08241">
    <property type="entry name" value="Methyltransf_11"/>
    <property type="match status" value="1"/>
</dbReference>
<dbReference type="PANTHER" id="PTHR43591">
    <property type="entry name" value="METHYLTRANSFERASE"/>
    <property type="match status" value="1"/>
</dbReference>
<dbReference type="InterPro" id="IPR013216">
    <property type="entry name" value="Methyltransf_11"/>
</dbReference>
<dbReference type="EMBL" id="HBJA01094314">
    <property type="protein sequence ID" value="CAE0821558.1"/>
    <property type="molecule type" value="Transcribed_RNA"/>
</dbReference>
<dbReference type="AlphaFoldDB" id="A0A7S4G0T2"/>
<dbReference type="InterPro" id="IPR029063">
    <property type="entry name" value="SAM-dependent_MTases_sf"/>
</dbReference>
<evidence type="ECO:0000313" key="2">
    <source>
        <dbReference type="EMBL" id="CAE0821558.1"/>
    </source>
</evidence>
<accession>A0A7S4G0T2</accession>
<gene>
    <name evidence="2" type="ORF">EGYM00163_LOCUS32732</name>
</gene>
<feature type="domain" description="Methyltransferase type 11" evidence="1">
    <location>
        <begin position="93"/>
        <end position="188"/>
    </location>
</feature>
<dbReference type="Gene3D" id="3.40.50.150">
    <property type="entry name" value="Vaccinia Virus protein VP39"/>
    <property type="match status" value="1"/>
</dbReference>
<proteinExistence type="predicted"/>